<evidence type="ECO:0000313" key="10">
    <source>
        <dbReference type="Proteomes" id="UP000250079"/>
    </source>
</evidence>
<dbReference type="PROSITE" id="PS50928">
    <property type="entry name" value="ABC_TM1"/>
    <property type="match status" value="1"/>
</dbReference>
<evidence type="ECO:0000256" key="3">
    <source>
        <dbReference type="ARBA" id="ARBA00022475"/>
    </source>
</evidence>
<protein>
    <submittedName>
        <fullName evidence="9">sn-glycerol-3-phosphate transport system permease protein UgpA</fullName>
    </submittedName>
</protein>
<keyword evidence="2 7" id="KW-0813">Transport</keyword>
<feature type="transmembrane region" description="Helical" evidence="7">
    <location>
        <begin position="269"/>
        <end position="292"/>
    </location>
</feature>
<evidence type="ECO:0000256" key="5">
    <source>
        <dbReference type="ARBA" id="ARBA00022989"/>
    </source>
</evidence>
<dbReference type="GO" id="GO:0055085">
    <property type="term" value="P:transmembrane transport"/>
    <property type="evidence" value="ECO:0007669"/>
    <property type="project" value="InterPro"/>
</dbReference>
<comment type="subcellular location">
    <subcellularLocation>
        <location evidence="1 7">Cell membrane</location>
        <topology evidence="1 7">Multi-pass membrane protein</topology>
    </subcellularLocation>
</comment>
<sequence length="301" mass="33633">MNTIREKLWPLPKLKASLLGWGYVAPALLIMGALVLWPLASTIWDSFYSVNPMKVGKPFVGLDNYINLLSDPNVRQAWSNTFLYVLFTVVIETVLGVSAALLLNKVKFGRSWLLAALILPWCLPPVVNAIVWGWIFNPSYGVLNNALLSMGVISENKVWFNERLSALFMISVVHAWRMMPLTAIIILAALQSIPKELYEAAKLDGAGAIKMFRKITLPLIASGLAIALSQSTVFAFNMFDEAWIMNGTGYDTRSVMIQVYMSAFQNLKFSYGMALSIMAMLASLIISAVYVLRVYRETRFD</sequence>
<keyword evidence="4 7" id="KW-0812">Transmembrane</keyword>
<evidence type="ECO:0000256" key="2">
    <source>
        <dbReference type="ARBA" id="ARBA00022448"/>
    </source>
</evidence>
<dbReference type="GO" id="GO:0005886">
    <property type="term" value="C:plasma membrane"/>
    <property type="evidence" value="ECO:0007669"/>
    <property type="project" value="UniProtKB-SubCell"/>
</dbReference>
<evidence type="ECO:0000256" key="4">
    <source>
        <dbReference type="ARBA" id="ARBA00022692"/>
    </source>
</evidence>
<dbReference type="KEGG" id="gai:IMCC3135_18195"/>
<dbReference type="InterPro" id="IPR051393">
    <property type="entry name" value="ABC_transporter_permease"/>
</dbReference>
<keyword evidence="10" id="KW-1185">Reference proteome</keyword>
<evidence type="ECO:0000259" key="8">
    <source>
        <dbReference type="PROSITE" id="PS50928"/>
    </source>
</evidence>
<dbReference type="PANTHER" id="PTHR30193">
    <property type="entry name" value="ABC TRANSPORTER PERMEASE PROTEIN"/>
    <property type="match status" value="1"/>
</dbReference>
<dbReference type="CDD" id="cd06261">
    <property type="entry name" value="TM_PBP2"/>
    <property type="match status" value="1"/>
</dbReference>
<evidence type="ECO:0000256" key="6">
    <source>
        <dbReference type="ARBA" id="ARBA00023136"/>
    </source>
</evidence>
<dbReference type="Pfam" id="PF00528">
    <property type="entry name" value="BPD_transp_1"/>
    <property type="match status" value="1"/>
</dbReference>
<accession>A0A2Z2NVG2</accession>
<dbReference type="Proteomes" id="UP000250079">
    <property type="component" value="Chromosome"/>
</dbReference>
<dbReference type="AlphaFoldDB" id="A0A2Z2NVG2"/>
<dbReference type="InterPro" id="IPR035906">
    <property type="entry name" value="MetI-like_sf"/>
</dbReference>
<dbReference type="RefSeq" id="WP_088918857.1">
    <property type="nucleotide sequence ID" value="NZ_CP018632.1"/>
</dbReference>
<organism evidence="9 10">
    <name type="scientific">Granulosicoccus antarcticus IMCC3135</name>
    <dbReference type="NCBI Taxonomy" id="1192854"/>
    <lineage>
        <taxon>Bacteria</taxon>
        <taxon>Pseudomonadati</taxon>
        <taxon>Pseudomonadota</taxon>
        <taxon>Gammaproteobacteria</taxon>
        <taxon>Chromatiales</taxon>
        <taxon>Granulosicoccaceae</taxon>
        <taxon>Granulosicoccus</taxon>
    </lineage>
</organism>
<keyword evidence="5 7" id="KW-1133">Transmembrane helix</keyword>
<keyword evidence="3" id="KW-1003">Cell membrane</keyword>
<dbReference type="PANTHER" id="PTHR30193:SF37">
    <property type="entry name" value="INNER MEMBRANE ABC TRANSPORTER PERMEASE PROTEIN YCJO"/>
    <property type="match status" value="1"/>
</dbReference>
<dbReference type="InterPro" id="IPR000515">
    <property type="entry name" value="MetI-like"/>
</dbReference>
<feature type="transmembrane region" description="Helical" evidence="7">
    <location>
        <begin position="219"/>
        <end position="239"/>
    </location>
</feature>
<feature type="transmembrane region" description="Helical" evidence="7">
    <location>
        <begin position="82"/>
        <end position="103"/>
    </location>
</feature>
<feature type="transmembrane region" description="Helical" evidence="7">
    <location>
        <begin position="166"/>
        <end position="190"/>
    </location>
</feature>
<evidence type="ECO:0000256" key="7">
    <source>
        <dbReference type="RuleBase" id="RU363032"/>
    </source>
</evidence>
<dbReference type="EMBL" id="CP018632">
    <property type="protein sequence ID" value="ASJ73718.1"/>
    <property type="molecule type" value="Genomic_DNA"/>
</dbReference>
<dbReference type="OrthoDB" id="9785347at2"/>
<dbReference type="SUPFAM" id="SSF161098">
    <property type="entry name" value="MetI-like"/>
    <property type="match status" value="1"/>
</dbReference>
<keyword evidence="6 7" id="KW-0472">Membrane</keyword>
<evidence type="ECO:0000313" key="9">
    <source>
        <dbReference type="EMBL" id="ASJ73718.1"/>
    </source>
</evidence>
<evidence type="ECO:0000256" key="1">
    <source>
        <dbReference type="ARBA" id="ARBA00004651"/>
    </source>
</evidence>
<dbReference type="Gene3D" id="1.10.3720.10">
    <property type="entry name" value="MetI-like"/>
    <property type="match status" value="1"/>
</dbReference>
<proteinExistence type="inferred from homology"/>
<gene>
    <name evidence="9" type="primary">ugpA_3</name>
    <name evidence="9" type="ORF">IMCC3135_18195</name>
</gene>
<feature type="transmembrane region" description="Helical" evidence="7">
    <location>
        <begin position="21"/>
        <end position="44"/>
    </location>
</feature>
<reference evidence="9 10" key="1">
    <citation type="submission" date="2016-12" db="EMBL/GenBank/DDBJ databases">
        <authorList>
            <person name="Song W.-J."/>
            <person name="Kurnit D.M."/>
        </authorList>
    </citation>
    <scope>NUCLEOTIDE SEQUENCE [LARGE SCALE GENOMIC DNA]</scope>
    <source>
        <strain evidence="9 10">IMCC3135</strain>
    </source>
</reference>
<feature type="transmembrane region" description="Helical" evidence="7">
    <location>
        <begin position="112"/>
        <end position="135"/>
    </location>
</feature>
<name>A0A2Z2NVG2_9GAMM</name>
<comment type="similarity">
    <text evidence="7">Belongs to the binding-protein-dependent transport system permease family.</text>
</comment>
<feature type="domain" description="ABC transmembrane type-1" evidence="8">
    <location>
        <begin position="78"/>
        <end position="290"/>
    </location>
</feature>